<reference evidence="2" key="1">
    <citation type="journal article" date="2020" name="Stud. Mycol.">
        <title>101 Dothideomycetes genomes: a test case for predicting lifestyles and emergence of pathogens.</title>
        <authorList>
            <person name="Haridas S."/>
            <person name="Albert R."/>
            <person name="Binder M."/>
            <person name="Bloem J."/>
            <person name="Labutti K."/>
            <person name="Salamov A."/>
            <person name="Andreopoulos B."/>
            <person name="Baker S."/>
            <person name="Barry K."/>
            <person name="Bills G."/>
            <person name="Bluhm B."/>
            <person name="Cannon C."/>
            <person name="Castanera R."/>
            <person name="Culley D."/>
            <person name="Daum C."/>
            <person name="Ezra D."/>
            <person name="Gonzalez J."/>
            <person name="Henrissat B."/>
            <person name="Kuo A."/>
            <person name="Liang C."/>
            <person name="Lipzen A."/>
            <person name="Lutzoni F."/>
            <person name="Magnuson J."/>
            <person name="Mondo S."/>
            <person name="Nolan M."/>
            <person name="Ohm R."/>
            <person name="Pangilinan J."/>
            <person name="Park H.-J."/>
            <person name="Ramirez L."/>
            <person name="Alfaro M."/>
            <person name="Sun H."/>
            <person name="Tritt A."/>
            <person name="Yoshinaga Y."/>
            <person name="Zwiers L.-H."/>
            <person name="Turgeon B."/>
            <person name="Goodwin S."/>
            <person name="Spatafora J."/>
            <person name="Crous P."/>
            <person name="Grigoriev I."/>
        </authorList>
    </citation>
    <scope>NUCLEOTIDE SEQUENCE</scope>
    <source>
        <strain evidence="2">CBS 115976</strain>
    </source>
</reference>
<feature type="compositionally biased region" description="Pro residues" evidence="1">
    <location>
        <begin position="66"/>
        <end position="78"/>
    </location>
</feature>
<dbReference type="EMBL" id="MU004233">
    <property type="protein sequence ID" value="KAF2671467.1"/>
    <property type="molecule type" value="Genomic_DNA"/>
</dbReference>
<sequence length="344" mass="38203">MDLPTRADMKKAVKGCKTSNPGLSQGELFKKVKSEQGWVISNNHLKTILNSGKSTEMRMTLTTPRPDGPPRPSSPRRPSPSDSFKQSAPSPIYKHLNHLKAGDAPVEPVERPDSKIDNVSDSVGLLDGTELPETAEYPEATNLHDSTKIPEATGLPETTELSETRAGAGNPEQSLDPIHILCNATMAQIRYNVRSKRVFKLYGRGKYDFGVSTNMMMEGGFDRIIQKLIKRGCPGPFDAFSAELVASSGAIQYGVNPIPYLHTRDPKDIDRRNATYKDFQMDLKRRQLKWPSGKDTVQVDERGDPIWDEAVDGQFALQIYLIDKDDGSSEYGPYNKQDFISEAT</sequence>
<proteinExistence type="predicted"/>
<dbReference type="OrthoDB" id="4151615at2759"/>
<feature type="region of interest" description="Disordered" evidence="1">
    <location>
        <begin position="50"/>
        <end position="153"/>
    </location>
</feature>
<keyword evidence="3" id="KW-1185">Reference proteome</keyword>
<dbReference type="Proteomes" id="UP000799302">
    <property type="component" value="Unassembled WGS sequence"/>
</dbReference>
<feature type="region of interest" description="Disordered" evidence="1">
    <location>
        <begin position="1"/>
        <end position="23"/>
    </location>
</feature>
<accession>A0A6A6UJ22</accession>
<name>A0A6A6UJ22_9PEZI</name>
<feature type="compositionally biased region" description="Basic and acidic residues" evidence="1">
    <location>
        <begin position="1"/>
        <end position="11"/>
    </location>
</feature>
<feature type="compositionally biased region" description="Basic and acidic residues" evidence="1">
    <location>
        <begin position="108"/>
        <end position="118"/>
    </location>
</feature>
<organism evidence="2 3">
    <name type="scientific">Microthyrium microscopicum</name>
    <dbReference type="NCBI Taxonomy" id="703497"/>
    <lineage>
        <taxon>Eukaryota</taxon>
        <taxon>Fungi</taxon>
        <taxon>Dikarya</taxon>
        <taxon>Ascomycota</taxon>
        <taxon>Pezizomycotina</taxon>
        <taxon>Dothideomycetes</taxon>
        <taxon>Dothideomycetes incertae sedis</taxon>
        <taxon>Microthyriales</taxon>
        <taxon>Microthyriaceae</taxon>
        <taxon>Microthyrium</taxon>
    </lineage>
</organism>
<protein>
    <submittedName>
        <fullName evidence="2">Uncharacterized protein</fullName>
    </submittedName>
</protein>
<dbReference type="AlphaFoldDB" id="A0A6A6UJ22"/>
<gene>
    <name evidence="2" type="ORF">BT63DRAFT_453862</name>
</gene>
<evidence type="ECO:0000256" key="1">
    <source>
        <dbReference type="SAM" id="MobiDB-lite"/>
    </source>
</evidence>
<evidence type="ECO:0000313" key="2">
    <source>
        <dbReference type="EMBL" id="KAF2671467.1"/>
    </source>
</evidence>
<evidence type="ECO:0000313" key="3">
    <source>
        <dbReference type="Proteomes" id="UP000799302"/>
    </source>
</evidence>